<comment type="subcellular location">
    <subcellularLocation>
        <location evidence="6">Cell membrane</location>
        <topology evidence="6">Multi-pass membrane protein</topology>
    </subcellularLocation>
    <subcellularLocation>
        <location evidence="1">Membrane</location>
    </subcellularLocation>
</comment>
<dbReference type="PANTHER" id="PTHR23427">
    <property type="entry name" value="SURFEIT LOCUS PROTEIN"/>
    <property type="match status" value="1"/>
</dbReference>
<dbReference type="GO" id="GO:0005886">
    <property type="term" value="C:plasma membrane"/>
    <property type="evidence" value="ECO:0007669"/>
    <property type="project" value="UniProtKB-SubCell"/>
</dbReference>
<evidence type="ECO:0000256" key="4">
    <source>
        <dbReference type="ARBA" id="ARBA00022989"/>
    </source>
</evidence>
<keyword evidence="8" id="KW-1185">Reference proteome</keyword>
<evidence type="ECO:0000313" key="7">
    <source>
        <dbReference type="EMBL" id="PPE75289.1"/>
    </source>
</evidence>
<comment type="caution">
    <text evidence="7">The sequence shown here is derived from an EMBL/GenBank/DDBJ whole genome shotgun (WGS) entry which is preliminary data.</text>
</comment>
<keyword evidence="6" id="KW-1003">Cell membrane</keyword>
<dbReference type="AlphaFoldDB" id="A0A2S5TJX7"/>
<evidence type="ECO:0000256" key="5">
    <source>
        <dbReference type="ARBA" id="ARBA00023136"/>
    </source>
</evidence>
<proteinExistence type="inferred from homology"/>
<dbReference type="OrthoDB" id="6079986at2"/>
<keyword evidence="3 6" id="KW-0812">Transmembrane</keyword>
<dbReference type="Proteomes" id="UP000238220">
    <property type="component" value="Unassembled WGS sequence"/>
</dbReference>
<keyword evidence="4 6" id="KW-1133">Transmembrane helix</keyword>
<organism evidence="7 8">
    <name type="scientific">Solimonas fluminis</name>
    <dbReference type="NCBI Taxonomy" id="2086571"/>
    <lineage>
        <taxon>Bacteria</taxon>
        <taxon>Pseudomonadati</taxon>
        <taxon>Pseudomonadota</taxon>
        <taxon>Gammaproteobacteria</taxon>
        <taxon>Nevskiales</taxon>
        <taxon>Nevskiaceae</taxon>
        <taxon>Solimonas</taxon>
    </lineage>
</organism>
<reference evidence="7 8" key="1">
    <citation type="submission" date="2018-02" db="EMBL/GenBank/DDBJ databases">
        <title>Genome sequencing of Solimonas sp. HR-BB.</title>
        <authorList>
            <person name="Lee Y."/>
            <person name="Jeon C.O."/>
        </authorList>
    </citation>
    <scope>NUCLEOTIDE SEQUENCE [LARGE SCALE GENOMIC DNA]</scope>
    <source>
        <strain evidence="7 8">HR-BB</strain>
    </source>
</reference>
<keyword evidence="5 6" id="KW-0472">Membrane</keyword>
<dbReference type="Pfam" id="PF02104">
    <property type="entry name" value="SURF1"/>
    <property type="match status" value="1"/>
</dbReference>
<protein>
    <recommendedName>
        <fullName evidence="6">SURF1-like protein</fullName>
    </recommendedName>
</protein>
<gene>
    <name evidence="7" type="ORF">C3942_06370</name>
</gene>
<name>A0A2S5TJX7_9GAMM</name>
<feature type="transmembrane region" description="Helical" evidence="6">
    <location>
        <begin position="12"/>
        <end position="32"/>
    </location>
</feature>
<evidence type="ECO:0000256" key="3">
    <source>
        <dbReference type="ARBA" id="ARBA00022692"/>
    </source>
</evidence>
<dbReference type="InterPro" id="IPR045214">
    <property type="entry name" value="Surf1/Surf4"/>
</dbReference>
<dbReference type="RefSeq" id="WP_104229516.1">
    <property type="nucleotide sequence ID" value="NZ_PSNW01000002.1"/>
</dbReference>
<dbReference type="InterPro" id="IPR002994">
    <property type="entry name" value="Surf1/Shy1"/>
</dbReference>
<feature type="transmembrane region" description="Helical" evidence="6">
    <location>
        <begin position="216"/>
        <end position="237"/>
    </location>
</feature>
<dbReference type="PROSITE" id="PS50895">
    <property type="entry name" value="SURF1"/>
    <property type="match status" value="1"/>
</dbReference>
<evidence type="ECO:0000256" key="2">
    <source>
        <dbReference type="ARBA" id="ARBA00007165"/>
    </source>
</evidence>
<dbReference type="CDD" id="cd06662">
    <property type="entry name" value="SURF1"/>
    <property type="match status" value="1"/>
</dbReference>
<dbReference type="PANTHER" id="PTHR23427:SF2">
    <property type="entry name" value="SURFEIT LOCUS PROTEIN 1"/>
    <property type="match status" value="1"/>
</dbReference>
<evidence type="ECO:0000313" key="8">
    <source>
        <dbReference type="Proteomes" id="UP000238220"/>
    </source>
</evidence>
<dbReference type="EMBL" id="PSNW01000002">
    <property type="protein sequence ID" value="PPE75289.1"/>
    <property type="molecule type" value="Genomic_DNA"/>
</dbReference>
<evidence type="ECO:0000256" key="6">
    <source>
        <dbReference type="RuleBase" id="RU363076"/>
    </source>
</evidence>
<evidence type="ECO:0000256" key="1">
    <source>
        <dbReference type="ARBA" id="ARBA00004370"/>
    </source>
</evidence>
<comment type="similarity">
    <text evidence="2 6">Belongs to the SURF1 family.</text>
</comment>
<sequence length="249" mass="27302">MTPDEARPRSAASLALLGIVGLALFAGLVWLGNWQVQRRAWKLDLIERVEQRLKAAPSPAPGPEAWAAIGRPDEYRRVFAEGEFLHDQETCTQAATKLGAGCWVMTPLRQADGSLVWINRGFVPPERRDPARRLAGQLVGPQRVEGLLRLTEPGGGFLRRNDPAANRWHSRDVAALTGSRGLRTDRTAPYFIDASASAENGPVGGLTVVSFHNSHAVYALTWYGLALMVAGGLGMVGRREWRLRRGRHA</sequence>
<accession>A0A2S5TJX7</accession>